<dbReference type="PANTHER" id="PTHR39475">
    <property type="entry name" value="CONIDIATION-SPECIFIC PROTEIN 6"/>
    <property type="match status" value="1"/>
</dbReference>
<organism evidence="2 3">
    <name type="scientific">Bionectria ochroleuca</name>
    <name type="common">Gliocladium roseum</name>
    <dbReference type="NCBI Taxonomy" id="29856"/>
    <lineage>
        <taxon>Eukaryota</taxon>
        <taxon>Fungi</taxon>
        <taxon>Dikarya</taxon>
        <taxon>Ascomycota</taxon>
        <taxon>Pezizomycotina</taxon>
        <taxon>Sordariomycetes</taxon>
        <taxon>Hypocreomycetidae</taxon>
        <taxon>Hypocreales</taxon>
        <taxon>Bionectriaceae</taxon>
        <taxon>Clonostachys</taxon>
    </lineage>
</organism>
<protein>
    <recommendedName>
        <fullName evidence="4">SMP domain-containing protein</fullName>
    </recommendedName>
</protein>
<keyword evidence="3" id="KW-1185">Reference proteome</keyword>
<gene>
    <name evidence="2" type="ORF">CLO192961_LOCUS305537</name>
</gene>
<name>A0ABY6UMZ2_BIOOC</name>
<evidence type="ECO:0000313" key="3">
    <source>
        <dbReference type="Proteomes" id="UP000766486"/>
    </source>
</evidence>
<accession>A0ABY6UMZ2</accession>
<feature type="compositionally biased region" description="Basic and acidic residues" evidence="1">
    <location>
        <begin position="8"/>
        <end position="23"/>
    </location>
</feature>
<dbReference type="PANTHER" id="PTHR39475:SF1">
    <property type="entry name" value="CONIDIATION-SPECIFIC PROTEIN 6"/>
    <property type="match status" value="1"/>
</dbReference>
<comment type="caution">
    <text evidence="2">The sequence shown here is derived from an EMBL/GenBank/DDBJ whole genome shotgun (WGS) entry which is preliminary data.</text>
</comment>
<dbReference type="Proteomes" id="UP000766486">
    <property type="component" value="Unassembled WGS sequence"/>
</dbReference>
<sequence length="107" mass="11887">MSQSSSVGDRRSFGSDGKEKYSTEEVASVTAHTGINVKGYQNPMDVMNDLHEEQDQKRMEDRFMREPAYAATMHGNKPSKGAKIDAEIAREEAEMMEKKSASLAGKK</sequence>
<evidence type="ECO:0008006" key="4">
    <source>
        <dbReference type="Google" id="ProtNLM"/>
    </source>
</evidence>
<evidence type="ECO:0000256" key="1">
    <source>
        <dbReference type="SAM" id="MobiDB-lite"/>
    </source>
</evidence>
<proteinExistence type="predicted"/>
<evidence type="ECO:0000313" key="2">
    <source>
        <dbReference type="EMBL" id="VUC31540.1"/>
    </source>
</evidence>
<reference evidence="2 3" key="1">
    <citation type="submission" date="2019-06" db="EMBL/GenBank/DDBJ databases">
        <authorList>
            <person name="Broberg M."/>
        </authorList>
    </citation>
    <scope>NUCLEOTIDE SEQUENCE [LARGE SCALE GENOMIC DNA]</scope>
</reference>
<dbReference type="EMBL" id="CABFNS010000833">
    <property type="protein sequence ID" value="VUC31540.1"/>
    <property type="molecule type" value="Genomic_DNA"/>
</dbReference>
<feature type="region of interest" description="Disordered" evidence="1">
    <location>
        <begin position="1"/>
        <end position="27"/>
    </location>
</feature>